<keyword evidence="10" id="KW-1185">Reference proteome</keyword>
<dbReference type="Gene3D" id="1.10.10.10">
    <property type="entry name" value="Winged helix-like DNA-binding domain superfamily/Winged helix DNA-binding domain"/>
    <property type="match status" value="1"/>
</dbReference>
<feature type="transmembrane region" description="Helical" evidence="6">
    <location>
        <begin position="273"/>
        <end position="289"/>
    </location>
</feature>
<dbReference type="PANTHER" id="PTHR32322">
    <property type="entry name" value="INNER MEMBRANE TRANSPORTER"/>
    <property type="match status" value="1"/>
</dbReference>
<evidence type="ECO:0000313" key="9">
    <source>
        <dbReference type="EMBL" id="GLJ70362.1"/>
    </source>
</evidence>
<sequence>MRRGDLGLGAAATLALGVPFLLIEVAQRSFPTTTMAALRVLLAAVTLGALLLASQRARTDVLRLVTTRPVAAAAVALHAALLPNLLIGVGERHVPTGPTAILLCLTPVWIAIASAFLANGDPVDLRHGGALVAAAIGVTLVCGASAPTEAWGWFLLPLTASASYAVASLVVRHRLSDFHPLAVTAVEMTLAAVPLLAAVALMPGPAVTVDETFPLAVVALVLAGVGCSGLGWLANTALAQRVGAVRSSVVSYTAVVLSVVLGVVVLGEPLTPQTVTGSVVLVVSVWVFLSPRRMKERKVLELSILGFLSEEPLHAYELRKRISSLNGHAQPVSDGALTPALRRMERAGLLRASREPGSSGPPRKVFHLTDAGEDELLRRLTDPNDVDITNSSRYFTLLAFLDRLPDPELQRAVLQRRLDFLEAPGRGFFTPGAPGSRFRTGMNEMARGISMVERRWLRAAIDDLSPASSPSQ</sequence>
<dbReference type="RefSeq" id="WP_189120359.1">
    <property type="nucleotide sequence ID" value="NZ_BMRK01000022.1"/>
</dbReference>
<dbReference type="InterPro" id="IPR005149">
    <property type="entry name" value="Tscrpt_reg_PadR_N"/>
</dbReference>
<dbReference type="SUPFAM" id="SSF103481">
    <property type="entry name" value="Multidrug resistance efflux transporter EmrE"/>
    <property type="match status" value="2"/>
</dbReference>
<dbReference type="SUPFAM" id="SSF46785">
    <property type="entry name" value="Winged helix' DNA-binding domain"/>
    <property type="match status" value="1"/>
</dbReference>
<evidence type="ECO:0000256" key="1">
    <source>
        <dbReference type="ARBA" id="ARBA00004141"/>
    </source>
</evidence>
<dbReference type="EMBL" id="BSEL01000011">
    <property type="protein sequence ID" value="GLJ70362.1"/>
    <property type="molecule type" value="Genomic_DNA"/>
</dbReference>
<feature type="transmembrane region" description="Helical" evidence="6">
    <location>
        <begin position="65"/>
        <end position="87"/>
    </location>
</feature>
<feature type="transmembrane region" description="Helical" evidence="6">
    <location>
        <begin position="99"/>
        <end position="118"/>
    </location>
</feature>
<evidence type="ECO:0000259" key="7">
    <source>
        <dbReference type="Pfam" id="PF00892"/>
    </source>
</evidence>
<evidence type="ECO:0000256" key="6">
    <source>
        <dbReference type="SAM" id="Phobius"/>
    </source>
</evidence>
<feature type="domain" description="Transcription regulator PadR N-terminal" evidence="8">
    <location>
        <begin position="304"/>
        <end position="376"/>
    </location>
</feature>
<dbReference type="InterPro" id="IPR036388">
    <property type="entry name" value="WH-like_DNA-bd_sf"/>
</dbReference>
<accession>A0ABQ5T1K1</accession>
<evidence type="ECO:0000256" key="3">
    <source>
        <dbReference type="ARBA" id="ARBA00022692"/>
    </source>
</evidence>
<reference evidence="9" key="2">
    <citation type="submission" date="2023-01" db="EMBL/GenBank/DDBJ databases">
        <authorList>
            <person name="Sun Q."/>
            <person name="Evtushenko L."/>
        </authorList>
    </citation>
    <scope>NUCLEOTIDE SEQUENCE</scope>
    <source>
        <strain evidence="9">VKM Ac-1246</strain>
    </source>
</reference>
<name>A0ABQ5T1K1_9ACTN</name>
<feature type="transmembrane region" description="Helical" evidence="6">
    <location>
        <begin position="130"/>
        <end position="147"/>
    </location>
</feature>
<proteinExistence type="inferred from homology"/>
<dbReference type="Proteomes" id="UP001142292">
    <property type="component" value="Unassembled WGS sequence"/>
</dbReference>
<evidence type="ECO:0000256" key="5">
    <source>
        <dbReference type="ARBA" id="ARBA00023136"/>
    </source>
</evidence>
<comment type="similarity">
    <text evidence="2">Belongs to the EamA transporter family.</text>
</comment>
<dbReference type="InterPro" id="IPR036390">
    <property type="entry name" value="WH_DNA-bd_sf"/>
</dbReference>
<feature type="transmembrane region" description="Helical" evidence="6">
    <location>
        <begin position="249"/>
        <end position="267"/>
    </location>
</feature>
<dbReference type="InterPro" id="IPR000620">
    <property type="entry name" value="EamA_dom"/>
</dbReference>
<comment type="subcellular location">
    <subcellularLocation>
        <location evidence="1">Membrane</location>
        <topology evidence="1">Multi-pass membrane protein</topology>
    </subcellularLocation>
</comment>
<feature type="transmembrane region" description="Helical" evidence="6">
    <location>
        <begin position="153"/>
        <end position="171"/>
    </location>
</feature>
<dbReference type="PANTHER" id="PTHR32322:SF2">
    <property type="entry name" value="EAMA DOMAIN-CONTAINING PROTEIN"/>
    <property type="match status" value="1"/>
</dbReference>
<reference evidence="9" key="1">
    <citation type="journal article" date="2014" name="Int. J. Syst. Evol. Microbiol.">
        <title>Complete genome of a new Firmicutes species belonging to the dominant human colonic microbiota ('Ruminococcus bicirculans') reveals two chromosomes and a selective capacity to utilize plant glucans.</title>
        <authorList>
            <consortium name="NISC Comparative Sequencing Program"/>
            <person name="Wegmann U."/>
            <person name="Louis P."/>
            <person name="Goesmann A."/>
            <person name="Henrissat B."/>
            <person name="Duncan S.H."/>
            <person name="Flint H.J."/>
        </authorList>
    </citation>
    <scope>NUCLEOTIDE SEQUENCE</scope>
    <source>
        <strain evidence="9">VKM Ac-1246</strain>
    </source>
</reference>
<keyword evidence="4 6" id="KW-1133">Transmembrane helix</keyword>
<keyword evidence="5 6" id="KW-0472">Membrane</keyword>
<organism evidence="9 10">
    <name type="scientific">Nocardioides luteus</name>
    <dbReference type="NCBI Taxonomy" id="1844"/>
    <lineage>
        <taxon>Bacteria</taxon>
        <taxon>Bacillati</taxon>
        <taxon>Actinomycetota</taxon>
        <taxon>Actinomycetes</taxon>
        <taxon>Propionibacteriales</taxon>
        <taxon>Nocardioidaceae</taxon>
        <taxon>Nocardioides</taxon>
    </lineage>
</organism>
<feature type="domain" description="EamA" evidence="7">
    <location>
        <begin position="8"/>
        <end position="141"/>
    </location>
</feature>
<evidence type="ECO:0000259" key="8">
    <source>
        <dbReference type="Pfam" id="PF03551"/>
    </source>
</evidence>
<feature type="domain" description="EamA" evidence="7">
    <location>
        <begin position="153"/>
        <end position="289"/>
    </location>
</feature>
<keyword evidence="3 6" id="KW-0812">Transmembrane</keyword>
<feature type="transmembrane region" description="Helical" evidence="6">
    <location>
        <begin position="178"/>
        <end position="201"/>
    </location>
</feature>
<dbReference type="InterPro" id="IPR037185">
    <property type="entry name" value="EmrE-like"/>
</dbReference>
<evidence type="ECO:0000256" key="4">
    <source>
        <dbReference type="ARBA" id="ARBA00022989"/>
    </source>
</evidence>
<gene>
    <name evidence="9" type="ORF">GCM10017579_43980</name>
</gene>
<evidence type="ECO:0000256" key="2">
    <source>
        <dbReference type="ARBA" id="ARBA00007362"/>
    </source>
</evidence>
<feature type="transmembrane region" description="Helical" evidence="6">
    <location>
        <begin position="213"/>
        <end position="237"/>
    </location>
</feature>
<dbReference type="Pfam" id="PF00892">
    <property type="entry name" value="EamA"/>
    <property type="match status" value="2"/>
</dbReference>
<comment type="caution">
    <text evidence="9">The sequence shown here is derived from an EMBL/GenBank/DDBJ whole genome shotgun (WGS) entry which is preliminary data.</text>
</comment>
<feature type="transmembrane region" description="Helical" evidence="6">
    <location>
        <begin position="36"/>
        <end position="53"/>
    </location>
</feature>
<evidence type="ECO:0000313" key="10">
    <source>
        <dbReference type="Proteomes" id="UP001142292"/>
    </source>
</evidence>
<dbReference type="InterPro" id="IPR050638">
    <property type="entry name" value="AA-Vitamin_Transporters"/>
</dbReference>
<protein>
    <submittedName>
        <fullName evidence="9">Uncharacterized protein</fullName>
    </submittedName>
</protein>
<dbReference type="Pfam" id="PF03551">
    <property type="entry name" value="PadR"/>
    <property type="match status" value="1"/>
</dbReference>